<dbReference type="CDD" id="cd05466">
    <property type="entry name" value="PBP2_LTTR_substrate"/>
    <property type="match status" value="1"/>
</dbReference>
<keyword evidence="4" id="KW-0804">Transcription</keyword>
<protein>
    <submittedName>
        <fullName evidence="6">LysR family transcriptional regulator</fullName>
    </submittedName>
</protein>
<dbReference type="PROSITE" id="PS50931">
    <property type="entry name" value="HTH_LYSR"/>
    <property type="match status" value="1"/>
</dbReference>
<comment type="similarity">
    <text evidence="1">Belongs to the LysR transcriptional regulatory family.</text>
</comment>
<dbReference type="SUPFAM" id="SSF53850">
    <property type="entry name" value="Periplasmic binding protein-like II"/>
    <property type="match status" value="1"/>
</dbReference>
<feature type="domain" description="HTH lysR-type" evidence="5">
    <location>
        <begin position="1"/>
        <end position="41"/>
    </location>
</feature>
<dbReference type="Proteomes" id="UP000787635">
    <property type="component" value="Unassembled WGS sequence"/>
</dbReference>
<keyword evidence="7" id="KW-1185">Reference proteome</keyword>
<accession>A0ABX1E7T6</accession>
<keyword evidence="2" id="KW-0805">Transcription regulation</keyword>
<dbReference type="SUPFAM" id="SSF46785">
    <property type="entry name" value="Winged helix' DNA-binding domain"/>
    <property type="match status" value="1"/>
</dbReference>
<dbReference type="InterPro" id="IPR005119">
    <property type="entry name" value="LysR_subst-bd"/>
</dbReference>
<evidence type="ECO:0000256" key="4">
    <source>
        <dbReference type="ARBA" id="ARBA00023163"/>
    </source>
</evidence>
<dbReference type="EMBL" id="JAAVNE010000032">
    <property type="protein sequence ID" value="NKC32805.1"/>
    <property type="molecule type" value="Genomic_DNA"/>
</dbReference>
<dbReference type="InterPro" id="IPR036390">
    <property type="entry name" value="WH_DNA-bd_sf"/>
</dbReference>
<dbReference type="Gene3D" id="1.10.10.10">
    <property type="entry name" value="Winged helix-like DNA-binding domain superfamily/Winged helix DNA-binding domain"/>
    <property type="match status" value="1"/>
</dbReference>
<gene>
    <name evidence="6" type="ORF">HEQ75_18210</name>
</gene>
<dbReference type="InterPro" id="IPR036388">
    <property type="entry name" value="WH-like_DNA-bd_sf"/>
</dbReference>
<evidence type="ECO:0000259" key="5">
    <source>
        <dbReference type="PROSITE" id="PS50931"/>
    </source>
</evidence>
<evidence type="ECO:0000256" key="1">
    <source>
        <dbReference type="ARBA" id="ARBA00009437"/>
    </source>
</evidence>
<evidence type="ECO:0000313" key="7">
    <source>
        <dbReference type="Proteomes" id="UP000787635"/>
    </source>
</evidence>
<comment type="caution">
    <text evidence="6">The sequence shown here is derived from an EMBL/GenBank/DDBJ whole genome shotgun (WGS) entry which is preliminary data.</text>
</comment>
<organism evidence="6 7">
    <name type="scientific">Falsiroseomonas selenitidurans</name>
    <dbReference type="NCBI Taxonomy" id="2716335"/>
    <lineage>
        <taxon>Bacteria</taxon>
        <taxon>Pseudomonadati</taxon>
        <taxon>Pseudomonadota</taxon>
        <taxon>Alphaproteobacteria</taxon>
        <taxon>Acetobacterales</taxon>
        <taxon>Roseomonadaceae</taxon>
        <taxon>Falsiroseomonas</taxon>
    </lineage>
</organism>
<dbReference type="InterPro" id="IPR050950">
    <property type="entry name" value="HTH-type_LysR_regulators"/>
</dbReference>
<evidence type="ECO:0000313" key="6">
    <source>
        <dbReference type="EMBL" id="NKC32805.1"/>
    </source>
</evidence>
<dbReference type="PANTHER" id="PTHR30419">
    <property type="entry name" value="HTH-TYPE TRANSCRIPTIONAL REGULATOR YBHD"/>
    <property type="match status" value="1"/>
</dbReference>
<dbReference type="Gene3D" id="3.40.190.10">
    <property type="entry name" value="Periplasmic binding protein-like II"/>
    <property type="match status" value="2"/>
</dbReference>
<dbReference type="Pfam" id="PF00126">
    <property type="entry name" value="HTH_1"/>
    <property type="match status" value="1"/>
</dbReference>
<proteinExistence type="inferred from homology"/>
<dbReference type="PRINTS" id="PR00039">
    <property type="entry name" value="HTHLYSR"/>
</dbReference>
<sequence length="289" mass="31337">MAHAARRLGVTQPAVSQTIAEIEARTGTTLFDRRTRPLSLTSAGLVLRQRGSLLLADAREIGPLLRQIGQRRVPFLRVGVVDSLSRALADLVAGFLAEVADQSTLLSGLTISQTSSLVTRQLDIFLGAQEVEDTEGLERHVLHEEPYILVCKAGVPAPGTVAEMAALAPQSPFLRFNARSRMGLEIERHLRRLRLDLPRRQEFDSTYAVAAAIASGLGWTIATPLCVREAALPAGLIDCHPLPGPLAIRRLVLVAQPREFGPLPAQLATLCRLRLREGGPPAFDAKPLR</sequence>
<dbReference type="InterPro" id="IPR000847">
    <property type="entry name" value="LysR_HTH_N"/>
</dbReference>
<name>A0ABX1E7T6_9PROT</name>
<keyword evidence="3" id="KW-0238">DNA-binding</keyword>
<evidence type="ECO:0000256" key="2">
    <source>
        <dbReference type="ARBA" id="ARBA00023015"/>
    </source>
</evidence>
<dbReference type="Pfam" id="PF03466">
    <property type="entry name" value="LysR_substrate"/>
    <property type="match status" value="1"/>
</dbReference>
<reference evidence="6 7" key="1">
    <citation type="submission" date="2020-03" db="EMBL/GenBank/DDBJ databases">
        <title>Roseomonas selenitidurans sp. nov. isolated from urban soil.</title>
        <authorList>
            <person name="Liu H."/>
        </authorList>
    </citation>
    <scope>NUCLEOTIDE SEQUENCE [LARGE SCALE GENOMIC DNA]</scope>
    <source>
        <strain evidence="6 7">BU-1</strain>
    </source>
</reference>
<evidence type="ECO:0000256" key="3">
    <source>
        <dbReference type="ARBA" id="ARBA00023125"/>
    </source>
</evidence>